<keyword evidence="3" id="KW-1185">Reference proteome</keyword>
<evidence type="ECO:0000313" key="3">
    <source>
        <dbReference type="Proteomes" id="UP000199169"/>
    </source>
</evidence>
<dbReference type="AlphaFoldDB" id="A0A1A8XEM1"/>
<reference evidence="2 3" key="1">
    <citation type="submission" date="2016-06" db="EMBL/GenBank/DDBJ databases">
        <authorList>
            <person name="Kjaerup R.B."/>
            <person name="Dalgaard T.S."/>
            <person name="Juul-Madsen H.R."/>
        </authorList>
    </citation>
    <scope>NUCLEOTIDE SEQUENCE [LARGE SCALE GENOMIC DNA]</scope>
    <source>
        <strain evidence="2">3</strain>
    </source>
</reference>
<name>A0A1A8XEM1_9PROT</name>
<keyword evidence="1" id="KW-0812">Transmembrane</keyword>
<proteinExistence type="predicted"/>
<feature type="transmembrane region" description="Helical" evidence="1">
    <location>
        <begin position="20"/>
        <end position="46"/>
    </location>
</feature>
<dbReference type="EMBL" id="FLQX01000001">
    <property type="protein sequence ID" value="SBT03181.1"/>
    <property type="molecule type" value="Genomic_DNA"/>
</dbReference>
<protein>
    <recommendedName>
        <fullName evidence="4">PilN domain-containing protein</fullName>
    </recommendedName>
</protein>
<evidence type="ECO:0000256" key="1">
    <source>
        <dbReference type="SAM" id="Phobius"/>
    </source>
</evidence>
<gene>
    <name evidence="2" type="ORF">ACCAA_10113</name>
</gene>
<dbReference type="Proteomes" id="UP000199169">
    <property type="component" value="Unassembled WGS sequence"/>
</dbReference>
<evidence type="ECO:0000313" key="2">
    <source>
        <dbReference type="EMBL" id="SBT03181.1"/>
    </source>
</evidence>
<dbReference type="STRING" id="1860102.ACCAA_10113"/>
<organism evidence="2 3">
    <name type="scientific">Candidatus Accumulibacter aalborgensis</name>
    <dbReference type="NCBI Taxonomy" id="1860102"/>
    <lineage>
        <taxon>Bacteria</taxon>
        <taxon>Pseudomonadati</taxon>
        <taxon>Pseudomonadota</taxon>
        <taxon>Betaproteobacteria</taxon>
        <taxon>Candidatus Accumulibacter</taxon>
    </lineage>
</organism>
<evidence type="ECO:0008006" key="4">
    <source>
        <dbReference type="Google" id="ProtNLM"/>
    </source>
</evidence>
<keyword evidence="1" id="KW-1133">Transmembrane helix</keyword>
<sequence length="236" mass="25833">MSQQINLYEPRLRPRHELAIARHLGMGALALLALMTAISLGASFVVNGKSEELRVVEKQLADERAKLTALSSTVAQRRVSPALATELASAKAMLSAHQDVLLVLESRKWGNRQGFSGFMSAFARQSQSDPWLTGFLITVGGDEIEIHGRLLDPARLPAYVQRLSTEPVFHGRRFAALEMRDVDPGDKKTDPPAMARVSEIGVAQHGEAKLPRYVEFVLRSENAVTLNAAARTGDKP</sequence>
<keyword evidence="1" id="KW-0472">Membrane</keyword>
<accession>A0A1A8XEM1</accession>